<dbReference type="InterPro" id="IPR026823">
    <property type="entry name" value="cEGF"/>
</dbReference>
<organism evidence="10 11">
    <name type="scientific">Kryptolebias marmoratus</name>
    <name type="common">Mangrove killifish</name>
    <name type="synonym">Rivulus marmoratus</name>
    <dbReference type="NCBI Taxonomy" id="37003"/>
    <lineage>
        <taxon>Eukaryota</taxon>
        <taxon>Metazoa</taxon>
        <taxon>Chordata</taxon>
        <taxon>Craniata</taxon>
        <taxon>Vertebrata</taxon>
        <taxon>Euteleostomi</taxon>
        <taxon>Actinopterygii</taxon>
        <taxon>Neopterygii</taxon>
        <taxon>Teleostei</taxon>
        <taxon>Neoteleostei</taxon>
        <taxon>Acanthomorphata</taxon>
        <taxon>Ovalentaria</taxon>
        <taxon>Atherinomorphae</taxon>
        <taxon>Cyprinodontiformes</taxon>
        <taxon>Rivulidae</taxon>
        <taxon>Kryptolebias</taxon>
    </lineage>
</organism>
<dbReference type="Gene3D" id="2.10.25.10">
    <property type="entry name" value="Laminin"/>
    <property type="match status" value="3"/>
</dbReference>
<dbReference type="PANTHER" id="PTHR47333:SF4">
    <property type="entry name" value="EGF-LIKE DOMAIN-CONTAINING PROTEIN"/>
    <property type="match status" value="1"/>
</dbReference>
<keyword evidence="7" id="KW-0325">Glycoprotein</keyword>
<dbReference type="InterPro" id="IPR013032">
    <property type="entry name" value="EGF-like_CS"/>
</dbReference>
<dbReference type="Pfam" id="PF12661">
    <property type="entry name" value="hEGF"/>
    <property type="match status" value="1"/>
</dbReference>
<evidence type="ECO:0000313" key="10">
    <source>
        <dbReference type="Ensembl" id="ENSKMAP00000018456.1"/>
    </source>
</evidence>
<keyword evidence="11" id="KW-1185">Reference proteome</keyword>
<dbReference type="PROSITE" id="PS50026">
    <property type="entry name" value="EGF_3"/>
    <property type="match status" value="2"/>
</dbReference>
<comment type="subcellular location">
    <subcellularLocation>
        <location evidence="1">Secreted</location>
    </subcellularLocation>
</comment>
<dbReference type="PROSITE" id="PS00010">
    <property type="entry name" value="ASX_HYDROXYL"/>
    <property type="match status" value="2"/>
</dbReference>
<dbReference type="PROSITE" id="PS01187">
    <property type="entry name" value="EGF_CA"/>
    <property type="match status" value="2"/>
</dbReference>
<proteinExistence type="predicted"/>
<evidence type="ECO:0000313" key="11">
    <source>
        <dbReference type="Proteomes" id="UP000264800"/>
    </source>
</evidence>
<dbReference type="GO" id="GO:0005509">
    <property type="term" value="F:calcium ion binding"/>
    <property type="evidence" value="ECO:0007669"/>
    <property type="project" value="InterPro"/>
</dbReference>
<evidence type="ECO:0000256" key="8">
    <source>
        <dbReference type="PROSITE-ProRule" id="PRU00076"/>
    </source>
</evidence>
<accession>A0A3Q3APW3</accession>
<dbReference type="GO" id="GO:0048731">
    <property type="term" value="P:system development"/>
    <property type="evidence" value="ECO:0007669"/>
    <property type="project" value="UniProtKB-ARBA"/>
</dbReference>
<keyword evidence="2" id="KW-0964">Secreted</keyword>
<dbReference type="SMART" id="SM00179">
    <property type="entry name" value="EGF_CA"/>
    <property type="match status" value="3"/>
</dbReference>
<evidence type="ECO:0000256" key="3">
    <source>
        <dbReference type="ARBA" id="ARBA00022536"/>
    </source>
</evidence>
<feature type="disulfide bond" evidence="8">
    <location>
        <begin position="41"/>
        <end position="51"/>
    </location>
</feature>
<dbReference type="InterPro" id="IPR018097">
    <property type="entry name" value="EGF_Ca-bd_CS"/>
</dbReference>
<dbReference type="FunFam" id="2.10.25.10:FF:000003">
    <property type="entry name" value="fibrillin-1 isoform X1"/>
    <property type="match status" value="1"/>
</dbReference>
<evidence type="ECO:0000259" key="9">
    <source>
        <dbReference type="PROSITE" id="PS50026"/>
    </source>
</evidence>
<reference evidence="10" key="2">
    <citation type="submission" date="2025-09" db="UniProtKB">
        <authorList>
            <consortium name="Ensembl"/>
        </authorList>
    </citation>
    <scope>IDENTIFICATION</scope>
</reference>
<name>A0A3Q3APW3_KRYMA</name>
<dbReference type="Pfam" id="PF12662">
    <property type="entry name" value="cEGF"/>
    <property type="match status" value="1"/>
</dbReference>
<evidence type="ECO:0000256" key="2">
    <source>
        <dbReference type="ARBA" id="ARBA00022525"/>
    </source>
</evidence>
<feature type="domain" description="EGF-like" evidence="9">
    <location>
        <begin position="81"/>
        <end position="122"/>
    </location>
</feature>
<dbReference type="PANTHER" id="PTHR47333">
    <property type="entry name" value="VON WILLEBRAND FACTOR C AND EGF DOMAIN-CONTAINING PROTEIN"/>
    <property type="match status" value="1"/>
</dbReference>
<comment type="caution">
    <text evidence="8">Lacks conserved residue(s) required for the propagation of feature annotation.</text>
</comment>
<keyword evidence="5" id="KW-0677">Repeat</keyword>
<evidence type="ECO:0000256" key="5">
    <source>
        <dbReference type="ARBA" id="ARBA00022737"/>
    </source>
</evidence>
<dbReference type="GO" id="GO:0005576">
    <property type="term" value="C:extracellular region"/>
    <property type="evidence" value="ECO:0007669"/>
    <property type="project" value="UniProtKB-SubCell"/>
</dbReference>
<dbReference type="Pfam" id="PF07645">
    <property type="entry name" value="EGF_CA"/>
    <property type="match status" value="1"/>
</dbReference>
<dbReference type="STRING" id="37003.ENSKMAP00000018456"/>
<dbReference type="Proteomes" id="UP000264800">
    <property type="component" value="Unplaced"/>
</dbReference>
<dbReference type="AlphaFoldDB" id="A0A3Q3APW3"/>
<dbReference type="SUPFAM" id="SSF57184">
    <property type="entry name" value="Growth factor receptor domain"/>
    <property type="match status" value="1"/>
</dbReference>
<dbReference type="InterPro" id="IPR001881">
    <property type="entry name" value="EGF-like_Ca-bd_dom"/>
</dbReference>
<sequence length="232" mass="25698">VSFGSQTGTSCIDTVGSYRCICPNGYKPTRDQSMCVDVDECERQPCGNGTCKNTVGSYNCLCYPAVRETLRSFILVVSSSDVDECSTQRGLCRNGKCVNLVGSFLCVCNDGYELTLDGRICTGESLPQSKKLSLTAFIVHPFVFLLLLRYKRVCSESRHVWSRNLPEHGRDLQVHLAPSRLRSACLERAPTPREASPACAPRASSSRPPDADVWVIIRAQLYCMLSVWKLKT</sequence>
<dbReference type="InterPro" id="IPR000742">
    <property type="entry name" value="EGF"/>
</dbReference>
<keyword evidence="4" id="KW-0732">Signal</keyword>
<dbReference type="InterPro" id="IPR000152">
    <property type="entry name" value="EGF-type_Asp/Asn_hydroxyl_site"/>
</dbReference>
<dbReference type="FunFam" id="2.10.25.10:FF:000044">
    <property type="entry name" value="Fibrillin 2"/>
    <property type="match status" value="1"/>
</dbReference>
<dbReference type="GeneTree" id="ENSGT00950000183158"/>
<evidence type="ECO:0000256" key="6">
    <source>
        <dbReference type="ARBA" id="ARBA00023157"/>
    </source>
</evidence>
<evidence type="ECO:0000256" key="4">
    <source>
        <dbReference type="ARBA" id="ARBA00022729"/>
    </source>
</evidence>
<dbReference type="SMART" id="SM00181">
    <property type="entry name" value="EGF"/>
    <property type="match status" value="3"/>
</dbReference>
<dbReference type="InterPro" id="IPR009030">
    <property type="entry name" value="Growth_fac_rcpt_cys_sf"/>
</dbReference>
<dbReference type="InterPro" id="IPR049883">
    <property type="entry name" value="NOTCH1_EGF-like"/>
</dbReference>
<evidence type="ECO:0000256" key="7">
    <source>
        <dbReference type="ARBA" id="ARBA00023180"/>
    </source>
</evidence>
<dbReference type="CDD" id="cd00054">
    <property type="entry name" value="EGF_CA"/>
    <property type="match status" value="3"/>
</dbReference>
<feature type="domain" description="EGF-like" evidence="9">
    <location>
        <begin position="37"/>
        <end position="72"/>
    </location>
</feature>
<keyword evidence="3 8" id="KW-0245">EGF-like domain</keyword>
<reference evidence="10" key="1">
    <citation type="submission" date="2025-08" db="UniProtKB">
        <authorList>
            <consortium name="Ensembl"/>
        </authorList>
    </citation>
    <scope>IDENTIFICATION</scope>
</reference>
<evidence type="ECO:0000256" key="1">
    <source>
        <dbReference type="ARBA" id="ARBA00004613"/>
    </source>
</evidence>
<protein>
    <recommendedName>
        <fullName evidence="9">EGF-like domain-containing protein</fullName>
    </recommendedName>
</protein>
<keyword evidence="6 8" id="KW-1015">Disulfide bond</keyword>
<dbReference type="Ensembl" id="ENSKMAT00000018712.1">
    <property type="protein sequence ID" value="ENSKMAP00000018456.1"/>
    <property type="gene ID" value="ENSKMAG00000013734.1"/>
</dbReference>
<dbReference type="PROSITE" id="PS01186">
    <property type="entry name" value="EGF_2"/>
    <property type="match status" value="1"/>
</dbReference>
<dbReference type="InterPro" id="IPR052080">
    <property type="entry name" value="vWF_C/EGF_Fibrillin"/>
</dbReference>